<dbReference type="Gene3D" id="3.40.50.2000">
    <property type="entry name" value="Glycogen Phosphorylase B"/>
    <property type="match status" value="2"/>
</dbReference>
<dbReference type="FunFam" id="3.40.50.2000:FF:000050">
    <property type="entry name" value="UDP-glucuronosyltransferase"/>
    <property type="match status" value="1"/>
</dbReference>
<keyword evidence="15" id="KW-1185">Reference proteome</keyword>
<feature type="signal peptide" evidence="13">
    <location>
        <begin position="1"/>
        <end position="32"/>
    </location>
</feature>
<evidence type="ECO:0000256" key="9">
    <source>
        <dbReference type="ARBA" id="ARBA00023180"/>
    </source>
</evidence>
<keyword evidence="13" id="KW-0732">Signal</keyword>
<sequence>MMRTFALSTAFCNTMQLLTLLTLLLFAERSSSEGVKLPAKPLSILAFLPTEGKSHFMGFKPLLESLVSRGHNVTLVAPFALDGAKRPYRHVKVEQTLGDFDMLKVAKYVNLIPTPLHLWWFGPHISETSLDKPSVANFIRSDRSSFDLVLFENFYHECFVAIGHKYGAPLVQLLPFSANSRVSQWHSNPYNPAYIPDLTSRFGSNMTFAQRTSNAVSAFFYTAVSRLVYLPRQRAVADKHFVYPGHERRPDLVDMLRNVSLTLVNSHPIIGTAVPMVPSYVHVAGMHCVPAGPLPEDLKQIVESAKEGIVYFSLGSVVKSSKMPKETVSLLLSELSKIEQTVLWKWEADDVPQLPKNVIVRKWFPQNDILGHKNCKLFITHGGVQSTTESIYHGVPMLAIPVFGDQQGNSLRAQYRGINNYTDYYNNYTIFRNQSIILFYSPFIRHRRYRENARKTSAVFRDNPLPPLEKAVFWVEYVARHSGAKHLRTAANDLYWFQYMLLDVLLLVSFVVVLMAWTTKKMLGCVFGRCCRRSRNITSPPTVGKKTQ</sequence>
<keyword evidence="4 11" id="KW-0808">Transferase</keyword>
<reference evidence="14" key="2">
    <citation type="submission" date="2022-06" db="UniProtKB">
        <authorList>
            <consortium name="EnsemblMetazoa"/>
        </authorList>
    </citation>
    <scope>IDENTIFICATION</scope>
</reference>
<dbReference type="EnsemblMetazoa" id="XM_029489939.1">
    <property type="protein sequence ID" value="XP_029345799.1"/>
    <property type="gene ID" value="LOC103310346"/>
</dbReference>
<dbReference type="RefSeq" id="XP_029345799.1">
    <property type="nucleotide sequence ID" value="XM_029489939.1"/>
</dbReference>
<dbReference type="CDD" id="cd03784">
    <property type="entry name" value="GT1_Gtf-like"/>
    <property type="match status" value="1"/>
</dbReference>
<feature type="transmembrane region" description="Helical" evidence="12">
    <location>
        <begin position="496"/>
        <end position="517"/>
    </location>
</feature>
<dbReference type="SMR" id="A0A8R2NQR7"/>
<dbReference type="GO" id="GO:0005783">
    <property type="term" value="C:endoplasmic reticulum"/>
    <property type="evidence" value="ECO:0007669"/>
    <property type="project" value="UniProtKB-SubCell"/>
</dbReference>
<dbReference type="OrthoDB" id="5835829at2759"/>
<evidence type="ECO:0008006" key="16">
    <source>
        <dbReference type="Google" id="ProtNLM"/>
    </source>
</evidence>
<evidence type="ECO:0000256" key="6">
    <source>
        <dbReference type="ARBA" id="ARBA00022824"/>
    </source>
</evidence>
<protein>
    <recommendedName>
        <fullName evidence="16">UDP-glucuronosyltransferase</fullName>
    </recommendedName>
</protein>
<name>A0A8R2NQR7_ACYPI</name>
<dbReference type="InterPro" id="IPR002213">
    <property type="entry name" value="UDP_glucos_trans"/>
</dbReference>
<dbReference type="Pfam" id="PF00201">
    <property type="entry name" value="UDPGT"/>
    <property type="match status" value="1"/>
</dbReference>
<dbReference type="SUPFAM" id="SSF53756">
    <property type="entry name" value="UDP-Glycosyltransferase/glycogen phosphorylase"/>
    <property type="match status" value="1"/>
</dbReference>
<dbReference type="Proteomes" id="UP000007819">
    <property type="component" value="Chromosome A2"/>
</dbReference>
<dbReference type="PROSITE" id="PS00375">
    <property type="entry name" value="UDPGT"/>
    <property type="match status" value="1"/>
</dbReference>
<evidence type="ECO:0000313" key="15">
    <source>
        <dbReference type="Proteomes" id="UP000007819"/>
    </source>
</evidence>
<comment type="similarity">
    <text evidence="2 11">Belongs to the UDP-glycosyltransferase family.</text>
</comment>
<dbReference type="AlphaFoldDB" id="A0A8R2NQR7"/>
<evidence type="ECO:0000256" key="8">
    <source>
        <dbReference type="ARBA" id="ARBA00023136"/>
    </source>
</evidence>
<keyword evidence="8 12" id="KW-0472">Membrane</keyword>
<keyword evidence="5 12" id="KW-0812">Transmembrane</keyword>
<evidence type="ECO:0000256" key="3">
    <source>
        <dbReference type="ARBA" id="ARBA00022676"/>
    </source>
</evidence>
<keyword evidence="6" id="KW-0256">Endoplasmic reticulum</keyword>
<accession>A0A8R2NQR7</accession>
<organism evidence="14 15">
    <name type="scientific">Acyrthosiphon pisum</name>
    <name type="common">Pea aphid</name>
    <dbReference type="NCBI Taxonomy" id="7029"/>
    <lineage>
        <taxon>Eukaryota</taxon>
        <taxon>Metazoa</taxon>
        <taxon>Ecdysozoa</taxon>
        <taxon>Arthropoda</taxon>
        <taxon>Hexapoda</taxon>
        <taxon>Insecta</taxon>
        <taxon>Pterygota</taxon>
        <taxon>Neoptera</taxon>
        <taxon>Paraneoptera</taxon>
        <taxon>Hemiptera</taxon>
        <taxon>Sternorrhyncha</taxon>
        <taxon>Aphidomorpha</taxon>
        <taxon>Aphidoidea</taxon>
        <taxon>Aphididae</taxon>
        <taxon>Macrosiphini</taxon>
        <taxon>Acyrthosiphon</taxon>
    </lineage>
</organism>
<keyword evidence="7 12" id="KW-1133">Transmembrane helix</keyword>
<evidence type="ECO:0000256" key="4">
    <source>
        <dbReference type="ARBA" id="ARBA00022679"/>
    </source>
</evidence>
<comment type="subcellular location">
    <subcellularLocation>
        <location evidence="10">Endomembrane system</location>
        <topology evidence="10">Single-pass type I membrane protein</topology>
    </subcellularLocation>
    <subcellularLocation>
        <location evidence="1">Endoplasmic reticulum</location>
    </subcellularLocation>
</comment>
<evidence type="ECO:0000256" key="5">
    <source>
        <dbReference type="ARBA" id="ARBA00022692"/>
    </source>
</evidence>
<evidence type="ECO:0000256" key="12">
    <source>
        <dbReference type="SAM" id="Phobius"/>
    </source>
</evidence>
<feature type="chain" id="PRO_5035810736" description="UDP-glucuronosyltransferase" evidence="13">
    <location>
        <begin position="33"/>
        <end position="548"/>
    </location>
</feature>
<evidence type="ECO:0000256" key="1">
    <source>
        <dbReference type="ARBA" id="ARBA00004240"/>
    </source>
</evidence>
<evidence type="ECO:0000256" key="2">
    <source>
        <dbReference type="ARBA" id="ARBA00009995"/>
    </source>
</evidence>
<dbReference type="PANTHER" id="PTHR48043:SF159">
    <property type="entry name" value="EG:EG0003.4 PROTEIN-RELATED"/>
    <property type="match status" value="1"/>
</dbReference>
<evidence type="ECO:0000313" key="14">
    <source>
        <dbReference type="EnsemblMetazoa" id="XP_029345799.1"/>
    </source>
</evidence>
<reference evidence="15" key="1">
    <citation type="submission" date="2010-06" db="EMBL/GenBank/DDBJ databases">
        <authorList>
            <person name="Jiang H."/>
            <person name="Abraham K."/>
            <person name="Ali S."/>
            <person name="Alsbrooks S.L."/>
            <person name="Anim B.N."/>
            <person name="Anosike U.S."/>
            <person name="Attaway T."/>
            <person name="Bandaranaike D.P."/>
            <person name="Battles P.K."/>
            <person name="Bell S.N."/>
            <person name="Bell A.V."/>
            <person name="Beltran B."/>
            <person name="Bickham C."/>
            <person name="Bustamante Y."/>
            <person name="Caleb T."/>
            <person name="Canada A."/>
            <person name="Cardenas V."/>
            <person name="Carter K."/>
            <person name="Chacko J."/>
            <person name="Chandrabose M.N."/>
            <person name="Chavez D."/>
            <person name="Chavez A."/>
            <person name="Chen L."/>
            <person name="Chu H.-S."/>
            <person name="Claassen K.J."/>
            <person name="Cockrell R."/>
            <person name="Collins M."/>
            <person name="Cooper J.A."/>
            <person name="Cree A."/>
            <person name="Curry S.M."/>
            <person name="Da Y."/>
            <person name="Dao M.D."/>
            <person name="Das B."/>
            <person name="Davila M.-L."/>
            <person name="Davy-Carroll L."/>
            <person name="Denson S."/>
            <person name="Dinh H."/>
            <person name="Ebong V.E."/>
            <person name="Edwards J.R."/>
            <person name="Egan A."/>
            <person name="El-Daye J."/>
            <person name="Escobedo L."/>
            <person name="Fernandez S."/>
            <person name="Fernando P.R."/>
            <person name="Flagg N."/>
            <person name="Forbes L.D."/>
            <person name="Fowler R.G."/>
            <person name="Fu Q."/>
            <person name="Gabisi R.A."/>
            <person name="Ganer J."/>
            <person name="Garbino Pronczuk A."/>
            <person name="Garcia R.M."/>
            <person name="Garner T."/>
            <person name="Garrett T.E."/>
            <person name="Gonzalez D.A."/>
            <person name="Hamid H."/>
            <person name="Hawkins E.S."/>
            <person name="Hirani K."/>
            <person name="Hogues M.E."/>
            <person name="Hollins B."/>
            <person name="Hsiao C.-H."/>
            <person name="Jabil R."/>
            <person name="James M.L."/>
            <person name="Jhangiani S.N."/>
            <person name="Johnson B."/>
            <person name="Johnson Q."/>
            <person name="Joshi V."/>
            <person name="Kalu J.B."/>
            <person name="Kam C."/>
            <person name="Kashfia A."/>
            <person name="Keebler J."/>
            <person name="Kisamo H."/>
            <person name="Kovar C.L."/>
            <person name="Lago L.A."/>
            <person name="Lai C.-Y."/>
            <person name="Laidlaw J."/>
            <person name="Lara F."/>
            <person name="Le T.-K."/>
            <person name="Lee S.L."/>
            <person name="Legall F.H."/>
            <person name="Lemon S.J."/>
            <person name="Lewis L.R."/>
            <person name="Li B."/>
            <person name="Liu Y."/>
            <person name="Liu Y.-S."/>
            <person name="Lopez J."/>
            <person name="Lozado R.J."/>
            <person name="Lu J."/>
            <person name="Madu R.C."/>
            <person name="Maheshwari M."/>
            <person name="Maheshwari R."/>
            <person name="Malloy K."/>
            <person name="Martinez E."/>
            <person name="Mathew T."/>
            <person name="Mercado I.C."/>
            <person name="Mercado C."/>
            <person name="Meyer B."/>
            <person name="Montgomery K."/>
            <person name="Morgan M.B."/>
            <person name="Munidasa M."/>
            <person name="Nazareth L.V."/>
            <person name="Nelson J."/>
            <person name="Ng B.M."/>
            <person name="Nguyen N.B."/>
            <person name="Nguyen P.Q."/>
            <person name="Nguyen T."/>
            <person name="Obregon M."/>
            <person name="Okwuonu G.O."/>
            <person name="Onwere C.G."/>
            <person name="Orozco G."/>
            <person name="Parra A."/>
            <person name="Patel S."/>
            <person name="Patil S."/>
            <person name="Perez A."/>
            <person name="Perez Y."/>
            <person name="Pham C."/>
            <person name="Primus E.L."/>
            <person name="Pu L.-L."/>
            <person name="Puazo M."/>
            <person name="Qin X."/>
            <person name="Quiroz J.B."/>
            <person name="Reese J."/>
            <person name="Richards S."/>
            <person name="Rives C.M."/>
            <person name="Robberts R."/>
            <person name="Ruiz S.J."/>
            <person name="Ruiz M.J."/>
            <person name="Santibanez J."/>
            <person name="Schneider B.W."/>
            <person name="Sisson I."/>
            <person name="Smith M."/>
            <person name="Sodergren E."/>
            <person name="Song X.-Z."/>
            <person name="Song B.B."/>
            <person name="Summersgill H."/>
            <person name="Thelus R."/>
            <person name="Thornton R.D."/>
            <person name="Trejos Z.Y."/>
            <person name="Usmani K."/>
            <person name="Vattathil S."/>
            <person name="Villasana D."/>
            <person name="Walker D.L."/>
            <person name="Wang S."/>
            <person name="Wang K."/>
            <person name="White C.S."/>
            <person name="Williams A.C."/>
            <person name="Williamson J."/>
            <person name="Wilson K."/>
            <person name="Woghiren I.O."/>
            <person name="Woodworth J.R."/>
            <person name="Worley K.C."/>
            <person name="Wright R.A."/>
            <person name="Wu W."/>
            <person name="Young L."/>
            <person name="Zhang L."/>
            <person name="Zhang J."/>
            <person name="Zhu Y."/>
            <person name="Muzny D.M."/>
            <person name="Weinstock G."/>
            <person name="Gibbs R.A."/>
        </authorList>
    </citation>
    <scope>NUCLEOTIDE SEQUENCE [LARGE SCALE GENOMIC DNA]</scope>
    <source>
        <strain evidence="15">LSR1</strain>
    </source>
</reference>
<evidence type="ECO:0000256" key="11">
    <source>
        <dbReference type="RuleBase" id="RU003718"/>
    </source>
</evidence>
<evidence type="ECO:0000256" key="7">
    <source>
        <dbReference type="ARBA" id="ARBA00022989"/>
    </source>
</evidence>
<proteinExistence type="inferred from homology"/>
<dbReference type="GO" id="GO:0008194">
    <property type="term" value="F:UDP-glycosyltransferase activity"/>
    <property type="evidence" value="ECO:0007669"/>
    <property type="project" value="InterPro"/>
</dbReference>
<evidence type="ECO:0000256" key="10">
    <source>
        <dbReference type="ARBA" id="ARBA00046288"/>
    </source>
</evidence>
<dbReference type="GeneID" id="103310346"/>
<dbReference type="InterPro" id="IPR035595">
    <property type="entry name" value="UDP_glycos_trans_CS"/>
</dbReference>
<dbReference type="PANTHER" id="PTHR48043">
    <property type="entry name" value="EG:EG0003.4 PROTEIN-RELATED"/>
    <property type="match status" value="1"/>
</dbReference>
<keyword evidence="3 11" id="KW-0328">Glycosyltransferase</keyword>
<evidence type="ECO:0000256" key="13">
    <source>
        <dbReference type="SAM" id="SignalP"/>
    </source>
</evidence>
<dbReference type="KEGG" id="api:103310346"/>
<dbReference type="InterPro" id="IPR050271">
    <property type="entry name" value="UDP-glycosyltransferase"/>
</dbReference>
<keyword evidence="9" id="KW-0325">Glycoprotein</keyword>